<feature type="signal peptide" evidence="3">
    <location>
        <begin position="1"/>
        <end position="20"/>
    </location>
</feature>
<reference evidence="6 7" key="1">
    <citation type="submission" date="2023-05" db="EMBL/GenBank/DDBJ databases">
        <title>Sedimentitalea sp. nov. JM2-8.</title>
        <authorList>
            <person name="Huang J."/>
        </authorList>
    </citation>
    <scope>NUCLEOTIDE SEQUENCE [LARGE SCALE GENOMIC DNA]</scope>
    <source>
        <strain evidence="6 7">JM2-8</strain>
    </source>
</reference>
<dbReference type="InterPro" id="IPR011990">
    <property type="entry name" value="TPR-like_helical_dom_sf"/>
</dbReference>
<dbReference type="SUPFAM" id="SSF48695">
    <property type="entry name" value="Multiheme cytochromes"/>
    <property type="match status" value="1"/>
</dbReference>
<evidence type="ECO:0000259" key="5">
    <source>
        <dbReference type="Pfam" id="PF13435"/>
    </source>
</evidence>
<dbReference type="InterPro" id="IPR019734">
    <property type="entry name" value="TPR_rpt"/>
</dbReference>
<dbReference type="CDD" id="cd08168">
    <property type="entry name" value="Cytochrom_C3"/>
    <property type="match status" value="1"/>
</dbReference>
<dbReference type="InterPro" id="IPR036280">
    <property type="entry name" value="Multihaem_cyt_sf"/>
</dbReference>
<evidence type="ECO:0000256" key="2">
    <source>
        <dbReference type="PROSITE-ProRule" id="PRU00339"/>
    </source>
</evidence>
<dbReference type="Gene3D" id="3.90.10.10">
    <property type="entry name" value="Cytochrome C3"/>
    <property type="match status" value="1"/>
</dbReference>
<keyword evidence="1 3" id="KW-0732">Signal</keyword>
<evidence type="ECO:0000256" key="1">
    <source>
        <dbReference type="ARBA" id="ARBA00022729"/>
    </source>
</evidence>
<dbReference type="InterPro" id="IPR010177">
    <property type="entry name" value="Paired_CXXCH_1"/>
</dbReference>
<dbReference type="Gene3D" id="1.10.1130.10">
    <property type="entry name" value="Flavocytochrome C3, Chain A"/>
    <property type="match status" value="2"/>
</dbReference>
<dbReference type="InterPro" id="IPR011989">
    <property type="entry name" value="ARM-like"/>
</dbReference>
<evidence type="ECO:0000313" key="7">
    <source>
        <dbReference type="Proteomes" id="UP001227126"/>
    </source>
</evidence>
<sequence length="646" mass="70251">MMTVFAATWLFLATADGAAAQDAGGTPAYIGSAACADCHQEETRDWQGSHHQLAWTPPDAVHVLGDFDDAAFTLNGITTRFTTRDGRYFIESDGPEGALTTWPVAGVAGIAPLQQYLIETEPGKLQSFDVVWDVERERWYHLYPDQGLHAGDGLHWTGPYKNWNARCAECHATGFEKNYDPQAQAYASTQSEIGVGCEACHGPGEAHRDWALANGTYDPDRWAGLGDTALTMDFSAGAEAEIQQCAGCHSRREPFEDGNPLPGTAYHDAYRLSPLREGLYHPDGQILDEVYVYGSFLQSRMYSKGVACTDCHNPHSARHVAEGNGLCTQCHSKAGNDRFPSLPLANYDDPGHHFHPAGSDGAQCRNCHMIERDYMGIDGRRDHSFRVPRPDLTLETGAPNACNDCHAERSAQWATDTVAAWYPDSRHRGPHVAQVFAPARQDPANSVSGLIGIVEHEDLPAILRATALDLLAQVSDPAIAARTEPFLSDPDPMVRAAAVSSQRGAAQTDVAQRLVSLLDDPSRTVRMAAAREFLGLRIAHMPKDATEALNGAMTEWQRSIRNKADFPETQLVLGGIGLTTRNMPAALSAFGEAVALDPQLTRAWVMIARIHDALGNRAEARKTLDAAIAANPDDITLPLMRADLSD</sequence>
<feature type="repeat" description="TPR" evidence="2">
    <location>
        <begin position="567"/>
        <end position="600"/>
    </location>
</feature>
<accession>A0ABT7FF44</accession>
<dbReference type="Pfam" id="PF13646">
    <property type="entry name" value="HEAT_2"/>
    <property type="match status" value="1"/>
</dbReference>
<name>A0ABT7FF44_9RHOB</name>
<dbReference type="Gene3D" id="1.25.10.10">
    <property type="entry name" value="Leucine-rich Repeat Variant"/>
    <property type="match status" value="1"/>
</dbReference>
<dbReference type="Pfam" id="PF13435">
    <property type="entry name" value="Cytochrome_C554"/>
    <property type="match status" value="1"/>
</dbReference>
<dbReference type="SUPFAM" id="SSF48452">
    <property type="entry name" value="TPR-like"/>
    <property type="match status" value="1"/>
</dbReference>
<evidence type="ECO:0000313" key="6">
    <source>
        <dbReference type="EMBL" id="MDK3073756.1"/>
    </source>
</evidence>
<protein>
    <submittedName>
        <fullName evidence="6">Cytochrome c3 family protein</fullName>
    </submittedName>
</protein>
<dbReference type="Proteomes" id="UP001227126">
    <property type="component" value="Unassembled WGS sequence"/>
</dbReference>
<evidence type="ECO:0000256" key="3">
    <source>
        <dbReference type="SAM" id="SignalP"/>
    </source>
</evidence>
<dbReference type="InterPro" id="IPR023155">
    <property type="entry name" value="Cyt_c-552/4"/>
</dbReference>
<dbReference type="Gene3D" id="1.25.40.10">
    <property type="entry name" value="Tetratricopeptide repeat domain"/>
    <property type="match status" value="1"/>
</dbReference>
<dbReference type="Pfam" id="PF14559">
    <property type="entry name" value="TPR_19"/>
    <property type="match status" value="1"/>
</dbReference>
<evidence type="ECO:0000259" key="4">
    <source>
        <dbReference type="Pfam" id="PF09699"/>
    </source>
</evidence>
<dbReference type="EMBL" id="JASNJE010000012">
    <property type="protein sequence ID" value="MDK3073756.1"/>
    <property type="molecule type" value="Genomic_DNA"/>
</dbReference>
<feature type="chain" id="PRO_5047256508" evidence="3">
    <location>
        <begin position="21"/>
        <end position="646"/>
    </location>
</feature>
<feature type="repeat" description="TPR" evidence="2">
    <location>
        <begin position="601"/>
        <end position="634"/>
    </location>
</feature>
<comment type="caution">
    <text evidence="6">The sequence shown here is derived from an EMBL/GenBank/DDBJ whole genome shotgun (WGS) entry which is preliminary data.</text>
</comment>
<organism evidence="6 7">
    <name type="scientific">Sedimentitalea xiamensis</name>
    <dbReference type="NCBI Taxonomy" id="3050037"/>
    <lineage>
        <taxon>Bacteria</taxon>
        <taxon>Pseudomonadati</taxon>
        <taxon>Pseudomonadota</taxon>
        <taxon>Alphaproteobacteria</taxon>
        <taxon>Rhodobacterales</taxon>
        <taxon>Paracoccaceae</taxon>
        <taxon>Sedimentitalea</taxon>
    </lineage>
</organism>
<gene>
    <name evidence="6" type="ORF">QO034_11585</name>
</gene>
<proteinExistence type="predicted"/>
<dbReference type="RefSeq" id="WP_284485695.1">
    <property type="nucleotide sequence ID" value="NZ_JASNJE010000012.1"/>
</dbReference>
<dbReference type="PROSITE" id="PS50005">
    <property type="entry name" value="TPR"/>
    <property type="match status" value="2"/>
</dbReference>
<feature type="domain" description="Doubled CXXCH motif" evidence="4">
    <location>
        <begin position="307"/>
        <end position="334"/>
    </location>
</feature>
<keyword evidence="7" id="KW-1185">Reference proteome</keyword>
<dbReference type="Pfam" id="PF09699">
    <property type="entry name" value="Paired_CXXCH_1"/>
    <property type="match status" value="1"/>
</dbReference>
<feature type="domain" description="Cytochrome c-552/4" evidence="5">
    <location>
        <begin position="164"/>
        <end position="202"/>
    </location>
</feature>
<keyword evidence="2" id="KW-0802">TPR repeat</keyword>
<dbReference type="InterPro" id="IPR051829">
    <property type="entry name" value="Multiheme_Cytochr_ET"/>
</dbReference>
<dbReference type="PANTHER" id="PTHR35038:SF8">
    <property type="entry name" value="C-TYPE POLYHEME CYTOCHROME OMCC"/>
    <property type="match status" value="1"/>
</dbReference>
<dbReference type="PANTHER" id="PTHR35038">
    <property type="entry name" value="DISSIMILATORY SULFITE REDUCTASE SIRA"/>
    <property type="match status" value="1"/>
</dbReference>